<evidence type="ECO:0000256" key="7">
    <source>
        <dbReference type="RuleBase" id="RU366058"/>
    </source>
</evidence>
<name>A0A6J4R5M8_9ACTN</name>
<evidence type="ECO:0000256" key="3">
    <source>
        <dbReference type="ARBA" id="ARBA00022475"/>
    </source>
</evidence>
<evidence type="ECO:0000256" key="6">
    <source>
        <dbReference type="ARBA" id="ARBA00023136"/>
    </source>
</evidence>
<feature type="transmembrane region" description="Helical" evidence="7">
    <location>
        <begin position="203"/>
        <end position="222"/>
    </location>
</feature>
<reference evidence="9" key="1">
    <citation type="submission" date="2020-02" db="EMBL/GenBank/DDBJ databases">
        <authorList>
            <person name="Meier V. D."/>
        </authorList>
    </citation>
    <scope>NUCLEOTIDE SEQUENCE</scope>
    <source>
        <strain evidence="9">AVDCRST_MAG02</strain>
    </source>
</reference>
<feature type="transmembrane region" description="Helical" evidence="7">
    <location>
        <begin position="20"/>
        <end position="39"/>
    </location>
</feature>
<feature type="transmembrane region" description="Helical" evidence="7">
    <location>
        <begin position="59"/>
        <end position="82"/>
    </location>
</feature>
<evidence type="ECO:0000313" key="9">
    <source>
        <dbReference type="EMBL" id="CAA9458024.1"/>
    </source>
</evidence>
<keyword evidence="6 7" id="KW-0472">Membrane</keyword>
<feature type="domain" description="VTT" evidence="8">
    <location>
        <begin position="85"/>
        <end position="197"/>
    </location>
</feature>
<evidence type="ECO:0000256" key="4">
    <source>
        <dbReference type="ARBA" id="ARBA00022692"/>
    </source>
</evidence>
<evidence type="ECO:0000256" key="1">
    <source>
        <dbReference type="ARBA" id="ARBA00004651"/>
    </source>
</evidence>
<organism evidence="9">
    <name type="scientific">uncultured Rubrobacteraceae bacterium</name>
    <dbReference type="NCBI Taxonomy" id="349277"/>
    <lineage>
        <taxon>Bacteria</taxon>
        <taxon>Bacillati</taxon>
        <taxon>Actinomycetota</taxon>
        <taxon>Rubrobacteria</taxon>
        <taxon>Rubrobacterales</taxon>
        <taxon>Rubrobacteraceae</taxon>
        <taxon>environmental samples</taxon>
    </lineage>
</organism>
<feature type="transmembrane region" description="Helical" evidence="7">
    <location>
        <begin position="103"/>
        <end position="125"/>
    </location>
</feature>
<evidence type="ECO:0000256" key="2">
    <source>
        <dbReference type="ARBA" id="ARBA00008640"/>
    </source>
</evidence>
<gene>
    <name evidence="9" type="ORF">AVDCRST_MAG02-1780</name>
</gene>
<dbReference type="GO" id="GO:0005886">
    <property type="term" value="C:plasma membrane"/>
    <property type="evidence" value="ECO:0007669"/>
    <property type="project" value="UniProtKB-SubCell"/>
</dbReference>
<dbReference type="Pfam" id="PF09335">
    <property type="entry name" value="VTT_dom"/>
    <property type="match status" value="1"/>
</dbReference>
<evidence type="ECO:0000259" key="8">
    <source>
        <dbReference type="Pfam" id="PF09335"/>
    </source>
</evidence>
<dbReference type="InterPro" id="IPR032816">
    <property type="entry name" value="VTT_dom"/>
</dbReference>
<dbReference type="EMBL" id="CADCVH010000055">
    <property type="protein sequence ID" value="CAA9458024.1"/>
    <property type="molecule type" value="Genomic_DNA"/>
</dbReference>
<keyword evidence="4 7" id="KW-0812">Transmembrane</keyword>
<evidence type="ECO:0000256" key="5">
    <source>
        <dbReference type="ARBA" id="ARBA00022989"/>
    </source>
</evidence>
<feature type="transmembrane region" description="Helical" evidence="7">
    <location>
        <begin position="145"/>
        <end position="168"/>
    </location>
</feature>
<dbReference type="InterPro" id="IPR015414">
    <property type="entry name" value="TMEM64"/>
</dbReference>
<keyword evidence="5 7" id="KW-1133">Transmembrane helix</keyword>
<dbReference type="PANTHER" id="PTHR12677">
    <property type="entry name" value="GOLGI APPARATUS MEMBRANE PROTEIN TVP38-RELATED"/>
    <property type="match status" value="1"/>
</dbReference>
<accession>A0A6J4R5M8</accession>
<protein>
    <recommendedName>
        <fullName evidence="7">TVP38/TMEM64 family membrane protein</fullName>
    </recommendedName>
</protein>
<dbReference type="AlphaFoldDB" id="A0A6J4R5M8"/>
<feature type="transmembrane region" description="Helical" evidence="7">
    <location>
        <begin position="175"/>
        <end position="197"/>
    </location>
</feature>
<keyword evidence="3 7" id="KW-1003">Cell membrane</keyword>
<proteinExistence type="inferred from homology"/>
<comment type="similarity">
    <text evidence="2 7">Belongs to the TVP38/TMEM64 family.</text>
</comment>
<sequence length="234" mass="25084">MRRTAREGPLEELVPGRRLLPRVLVGVGILCAVLLVLWLTGWGASLWEVFSDRERVQRAIAGAGVWAPLVYLAFLVAQAVVAPLPAPAVAIAGGYTFGVVEGFLLTWVGVLIGGVISFGISRLFGRDFVAGSARGARLDRYVEEHGLALIFVLRLIPLVSFDAISYAAGLSSIRFWSFFGATALGMLPGTFAFVYLGGSPAGFGTWAILAGLAALAIAAYIYQRRAFGLRRRVR</sequence>
<dbReference type="PANTHER" id="PTHR12677:SF59">
    <property type="entry name" value="GOLGI APPARATUS MEMBRANE PROTEIN TVP38-RELATED"/>
    <property type="match status" value="1"/>
</dbReference>
<comment type="subcellular location">
    <subcellularLocation>
        <location evidence="1 7">Cell membrane</location>
        <topology evidence="1 7">Multi-pass membrane protein</topology>
    </subcellularLocation>
</comment>